<keyword evidence="3" id="KW-1185">Reference proteome</keyword>
<dbReference type="Gene3D" id="1.20.1730.10">
    <property type="entry name" value="Sodium/glucose cotransporter"/>
    <property type="match status" value="1"/>
</dbReference>
<reference evidence="2 3" key="1">
    <citation type="submission" date="2013-11" db="EMBL/GenBank/DDBJ databases">
        <title>Draft genome of the bovine lungworm Dictyocaulus viviparus.</title>
        <authorList>
            <person name="Mitreva M."/>
        </authorList>
    </citation>
    <scope>NUCLEOTIDE SEQUENCE [LARGE SCALE GENOMIC DNA]</scope>
    <source>
        <strain evidence="2 3">HannoverDv2000</strain>
    </source>
</reference>
<organism evidence="2 3">
    <name type="scientific">Dictyocaulus viviparus</name>
    <name type="common">Bovine lungworm</name>
    <dbReference type="NCBI Taxonomy" id="29172"/>
    <lineage>
        <taxon>Eukaryota</taxon>
        <taxon>Metazoa</taxon>
        <taxon>Ecdysozoa</taxon>
        <taxon>Nematoda</taxon>
        <taxon>Chromadorea</taxon>
        <taxon>Rhabditida</taxon>
        <taxon>Rhabditina</taxon>
        <taxon>Rhabditomorpha</taxon>
        <taxon>Strongyloidea</taxon>
        <taxon>Metastrongylidae</taxon>
        <taxon>Dictyocaulus</taxon>
    </lineage>
</organism>
<dbReference type="AlphaFoldDB" id="A0A0D8XX26"/>
<keyword evidence="1" id="KW-1133">Transmembrane helix</keyword>
<reference evidence="3" key="2">
    <citation type="journal article" date="2016" name="Sci. Rep.">
        <title>Dictyocaulus viviparus genome, variome and transcriptome elucidate lungworm biology and support future intervention.</title>
        <authorList>
            <person name="McNulty S.N."/>
            <person name="Strube C."/>
            <person name="Rosa B.A."/>
            <person name="Martin J.C."/>
            <person name="Tyagi R."/>
            <person name="Choi Y.J."/>
            <person name="Wang Q."/>
            <person name="Hallsworth Pepin K."/>
            <person name="Zhang X."/>
            <person name="Ozersky P."/>
            <person name="Wilson R.K."/>
            <person name="Sternberg P.W."/>
            <person name="Gasser R.B."/>
            <person name="Mitreva M."/>
        </authorList>
    </citation>
    <scope>NUCLEOTIDE SEQUENCE [LARGE SCALE GENOMIC DNA]</scope>
    <source>
        <strain evidence="3">HannoverDv2000</strain>
    </source>
</reference>
<dbReference type="InterPro" id="IPR038377">
    <property type="entry name" value="Na/Glc_symporter_sf"/>
</dbReference>
<keyword evidence="1" id="KW-0812">Transmembrane</keyword>
<dbReference type="EMBL" id="KN716329">
    <property type="protein sequence ID" value="KJH46906.1"/>
    <property type="molecule type" value="Genomic_DNA"/>
</dbReference>
<evidence type="ECO:0000313" key="2">
    <source>
        <dbReference type="EMBL" id="KJH46906.1"/>
    </source>
</evidence>
<feature type="transmembrane region" description="Helical" evidence="1">
    <location>
        <begin position="38"/>
        <end position="60"/>
    </location>
</feature>
<feature type="transmembrane region" description="Helical" evidence="1">
    <location>
        <begin position="159"/>
        <end position="178"/>
    </location>
</feature>
<feature type="transmembrane region" description="Helical" evidence="1">
    <location>
        <begin position="66"/>
        <end position="88"/>
    </location>
</feature>
<evidence type="ECO:0000313" key="3">
    <source>
        <dbReference type="Proteomes" id="UP000053766"/>
    </source>
</evidence>
<gene>
    <name evidence="2" type="ORF">DICVIV_07032</name>
</gene>
<proteinExistence type="predicted"/>
<evidence type="ECO:0000256" key="1">
    <source>
        <dbReference type="SAM" id="Phobius"/>
    </source>
</evidence>
<protein>
    <submittedName>
        <fullName evidence="2">Uncharacterized protein</fullName>
    </submittedName>
</protein>
<keyword evidence="1" id="KW-0472">Membrane</keyword>
<accession>A0A0D8XX26</accession>
<feature type="transmembrane region" description="Helical" evidence="1">
    <location>
        <begin position="95"/>
        <end position="115"/>
    </location>
</feature>
<sequence length="232" mass="26154">MDKRCSIVQYTYQSFFQFANVHFKEVGSTRQLCCVQSVLLIICAISVMLVCLIRLLHLPYDNYTPIVVFVILSLSAAMCGVFICGYFLPFCNSKGALMSLLISVISTICILYLFVSHNQLPELKNDCTVESSRNTTVQIRSFNMEKMILMVSYMPVQSHPIFVFVIALLVCPIVSLFTGGQDQMRLDWNLVVLPCSGSLSVRTTYGKRPFVESESFRYAQHTAGPGLLKNQR</sequence>
<name>A0A0D8XX26_DICVI</name>
<dbReference type="OrthoDB" id="5855077at2759"/>
<dbReference type="Proteomes" id="UP000053766">
    <property type="component" value="Unassembled WGS sequence"/>
</dbReference>